<reference evidence="1" key="1">
    <citation type="submission" date="2023-10" db="EMBL/GenBank/DDBJ databases">
        <title>Genome assemblies of two species of porcelain crab, Petrolisthes cinctipes and Petrolisthes manimaculis (Anomura: Porcellanidae).</title>
        <authorList>
            <person name="Angst P."/>
        </authorList>
    </citation>
    <scope>NUCLEOTIDE SEQUENCE</scope>
    <source>
        <strain evidence="1">PB745_01</strain>
        <tissue evidence="1">Gill</tissue>
    </source>
</reference>
<protein>
    <recommendedName>
        <fullName evidence="3">Tc1-like transposase DDE domain-containing protein</fullName>
    </recommendedName>
</protein>
<dbReference type="EMBL" id="JAWQEG010000074">
    <property type="protein sequence ID" value="KAK3894981.1"/>
    <property type="molecule type" value="Genomic_DNA"/>
</dbReference>
<evidence type="ECO:0000313" key="1">
    <source>
        <dbReference type="EMBL" id="KAK3894981.1"/>
    </source>
</evidence>
<organism evidence="1 2">
    <name type="scientific">Petrolisthes cinctipes</name>
    <name type="common">Flat porcelain crab</name>
    <dbReference type="NCBI Taxonomy" id="88211"/>
    <lineage>
        <taxon>Eukaryota</taxon>
        <taxon>Metazoa</taxon>
        <taxon>Ecdysozoa</taxon>
        <taxon>Arthropoda</taxon>
        <taxon>Crustacea</taxon>
        <taxon>Multicrustacea</taxon>
        <taxon>Malacostraca</taxon>
        <taxon>Eumalacostraca</taxon>
        <taxon>Eucarida</taxon>
        <taxon>Decapoda</taxon>
        <taxon>Pleocyemata</taxon>
        <taxon>Anomura</taxon>
        <taxon>Galatheoidea</taxon>
        <taxon>Porcellanidae</taxon>
        <taxon>Petrolisthes</taxon>
    </lineage>
</organism>
<dbReference type="Proteomes" id="UP001286313">
    <property type="component" value="Unassembled WGS sequence"/>
</dbReference>
<name>A0AAE1L3G3_PETCI</name>
<evidence type="ECO:0008006" key="3">
    <source>
        <dbReference type="Google" id="ProtNLM"/>
    </source>
</evidence>
<dbReference type="AlphaFoldDB" id="A0AAE1L3G3"/>
<comment type="caution">
    <text evidence="1">The sequence shown here is derived from an EMBL/GenBank/DDBJ whole genome shotgun (WGS) entry which is preliminary data.</text>
</comment>
<evidence type="ECO:0000313" key="2">
    <source>
        <dbReference type="Proteomes" id="UP001286313"/>
    </source>
</evidence>
<keyword evidence="2" id="KW-1185">Reference proteome</keyword>
<dbReference type="InterPro" id="IPR036397">
    <property type="entry name" value="RNaseH_sf"/>
</dbReference>
<dbReference type="Gene3D" id="3.30.420.10">
    <property type="entry name" value="Ribonuclease H-like superfamily/Ribonuclease H"/>
    <property type="match status" value="1"/>
</dbReference>
<gene>
    <name evidence="1" type="ORF">Pcinc_001274</name>
</gene>
<proteinExistence type="predicted"/>
<sequence length="163" mass="17675">MAPTVKLSRTGCAGGVGGVPRRGLVLRDTIECTVPTFILKAAATRFDEATIYTVARSGHVTRNLLGWIHLYVMAELAEIEGRFTADKYLEILEEVMLPTIRAYALPYSECIIYMHDDCSIHTAKCQAVVCRPARSRTSAVARRLLGLAQGSSLCGSRANGGSQ</sequence>
<accession>A0AAE1L3G3</accession>
<dbReference type="GO" id="GO:0003676">
    <property type="term" value="F:nucleic acid binding"/>
    <property type="evidence" value="ECO:0007669"/>
    <property type="project" value="InterPro"/>
</dbReference>